<feature type="signal peptide" evidence="1">
    <location>
        <begin position="1"/>
        <end position="25"/>
    </location>
</feature>
<accession>A0A7W9WMN4</accession>
<dbReference type="AlphaFoldDB" id="A0A7W9WMN4"/>
<protein>
    <submittedName>
        <fullName evidence="2">Uncharacterized protein</fullName>
    </submittedName>
</protein>
<feature type="chain" id="PRO_5030997768" evidence="1">
    <location>
        <begin position="26"/>
        <end position="154"/>
    </location>
</feature>
<sequence length="154" mass="16095">MNLRRHARHLAHLLALSCLSSAALAGGTAGCTLENGKTVSLSHLGTAPAYRYGTAEKEEITLAAGQRGITVYKGSVMFSGGGAGYVRFATGPYSYVAYSGIGKGWEFTGLVVYKGTKVVMYKSCGTDADALMMDMDAVHAPEDPSVDDFGGAPF</sequence>
<keyword evidence="1" id="KW-0732">Signal</keyword>
<evidence type="ECO:0000256" key="1">
    <source>
        <dbReference type="SAM" id="SignalP"/>
    </source>
</evidence>
<name>A0A7W9WMN4_CASDE</name>
<reference evidence="2 3" key="1">
    <citation type="submission" date="2020-08" db="EMBL/GenBank/DDBJ databases">
        <title>Genomic Encyclopedia of Type Strains, Phase IV (KMG-IV): sequencing the most valuable type-strain genomes for metagenomic binning, comparative biology and taxonomic classification.</title>
        <authorList>
            <person name="Goeker M."/>
        </authorList>
    </citation>
    <scope>NUCLEOTIDE SEQUENCE [LARGE SCALE GENOMIC DNA]</scope>
    <source>
        <strain evidence="2 3">DSM 12141</strain>
    </source>
</reference>
<dbReference type="PROSITE" id="PS51257">
    <property type="entry name" value="PROKAR_LIPOPROTEIN"/>
    <property type="match status" value="1"/>
</dbReference>
<evidence type="ECO:0000313" key="2">
    <source>
        <dbReference type="EMBL" id="MBB6082971.1"/>
    </source>
</evidence>
<gene>
    <name evidence="2" type="ORF">HNR28_001006</name>
</gene>
<dbReference type="RefSeq" id="WP_151023939.1">
    <property type="nucleotide sequence ID" value="NZ_JACHIB010000005.1"/>
</dbReference>
<comment type="caution">
    <text evidence="2">The sequence shown here is derived from an EMBL/GenBank/DDBJ whole genome shotgun (WGS) entry which is preliminary data.</text>
</comment>
<proteinExistence type="predicted"/>
<dbReference type="EMBL" id="JACHIB010000005">
    <property type="protein sequence ID" value="MBB6082971.1"/>
    <property type="molecule type" value="Genomic_DNA"/>
</dbReference>
<dbReference type="Proteomes" id="UP000541136">
    <property type="component" value="Unassembled WGS sequence"/>
</dbReference>
<organism evidence="2 3">
    <name type="scientific">Castellaniella defragrans</name>
    <name type="common">Alcaligenes defragrans</name>
    <dbReference type="NCBI Taxonomy" id="75697"/>
    <lineage>
        <taxon>Bacteria</taxon>
        <taxon>Pseudomonadati</taxon>
        <taxon>Pseudomonadota</taxon>
        <taxon>Betaproteobacteria</taxon>
        <taxon>Burkholderiales</taxon>
        <taxon>Alcaligenaceae</taxon>
        <taxon>Castellaniella</taxon>
    </lineage>
</organism>
<evidence type="ECO:0000313" key="3">
    <source>
        <dbReference type="Proteomes" id="UP000541136"/>
    </source>
</evidence>